<dbReference type="GO" id="GO:0016020">
    <property type="term" value="C:membrane"/>
    <property type="evidence" value="ECO:0007669"/>
    <property type="project" value="UniProtKB-SubCell"/>
</dbReference>
<evidence type="ECO:0000313" key="9">
    <source>
        <dbReference type="Proteomes" id="UP000032180"/>
    </source>
</evidence>
<evidence type="ECO:0000256" key="2">
    <source>
        <dbReference type="ARBA" id="ARBA00012513"/>
    </source>
</evidence>
<evidence type="ECO:0000256" key="3">
    <source>
        <dbReference type="ARBA" id="ARBA00023170"/>
    </source>
</evidence>
<dbReference type="Gramene" id="LPERR04G03310.1">
    <property type="protein sequence ID" value="LPERR04G03310.1"/>
    <property type="gene ID" value="LPERR04G03310"/>
</dbReference>
<keyword evidence="6" id="KW-0732">Signal</keyword>
<evidence type="ECO:0000313" key="8">
    <source>
        <dbReference type="EnsemblPlants" id="LPERR04G03310.1"/>
    </source>
</evidence>
<dbReference type="AlphaFoldDB" id="A0A0D9W2U1"/>
<feature type="signal peptide" evidence="6">
    <location>
        <begin position="1"/>
        <end position="22"/>
    </location>
</feature>
<proteinExistence type="predicted"/>
<accession>A0A0D9W2U1</accession>
<feature type="domain" description="Bulb-type lectin" evidence="7">
    <location>
        <begin position="32"/>
        <end position="147"/>
    </location>
</feature>
<comment type="subcellular location">
    <subcellularLocation>
        <location evidence="1">Membrane</location>
        <topology evidence="1">Single-pass type I membrane protein</topology>
    </subcellularLocation>
</comment>
<dbReference type="GO" id="GO:0051707">
    <property type="term" value="P:response to other organism"/>
    <property type="evidence" value="ECO:0007669"/>
    <property type="project" value="UniProtKB-ARBA"/>
</dbReference>
<dbReference type="eggNOG" id="ENOG502QUMK">
    <property type="taxonomic scope" value="Eukaryota"/>
</dbReference>
<reference evidence="8" key="3">
    <citation type="submission" date="2015-04" db="UniProtKB">
        <authorList>
            <consortium name="EnsemblPlants"/>
        </authorList>
    </citation>
    <scope>IDENTIFICATION</scope>
</reference>
<dbReference type="Pfam" id="PF01453">
    <property type="entry name" value="B_lectin"/>
    <property type="match status" value="1"/>
</dbReference>
<reference evidence="8 9" key="1">
    <citation type="submission" date="2012-08" db="EMBL/GenBank/DDBJ databases">
        <title>Oryza genome evolution.</title>
        <authorList>
            <person name="Wing R.A."/>
        </authorList>
    </citation>
    <scope>NUCLEOTIDE SEQUENCE</scope>
</reference>
<feature type="chain" id="PRO_5002348135" description="non-specific serine/threonine protein kinase" evidence="6">
    <location>
        <begin position="23"/>
        <end position="211"/>
    </location>
</feature>
<dbReference type="GO" id="GO:0004674">
    <property type="term" value="F:protein serine/threonine kinase activity"/>
    <property type="evidence" value="ECO:0007669"/>
    <property type="project" value="UniProtKB-EC"/>
</dbReference>
<name>A0A0D9W2U1_9ORYZ</name>
<dbReference type="EC" id="2.7.11.1" evidence="2"/>
<keyword evidence="3" id="KW-0675">Receptor</keyword>
<dbReference type="InterPro" id="IPR036426">
    <property type="entry name" value="Bulb-type_lectin_dom_sf"/>
</dbReference>
<dbReference type="STRING" id="77586.A0A0D9W2U1"/>
<evidence type="ECO:0000256" key="4">
    <source>
        <dbReference type="ARBA" id="ARBA00047899"/>
    </source>
</evidence>
<organism evidence="8 9">
    <name type="scientific">Leersia perrieri</name>
    <dbReference type="NCBI Taxonomy" id="77586"/>
    <lineage>
        <taxon>Eukaryota</taxon>
        <taxon>Viridiplantae</taxon>
        <taxon>Streptophyta</taxon>
        <taxon>Embryophyta</taxon>
        <taxon>Tracheophyta</taxon>
        <taxon>Spermatophyta</taxon>
        <taxon>Magnoliopsida</taxon>
        <taxon>Liliopsida</taxon>
        <taxon>Poales</taxon>
        <taxon>Poaceae</taxon>
        <taxon>BOP clade</taxon>
        <taxon>Oryzoideae</taxon>
        <taxon>Oryzeae</taxon>
        <taxon>Oryzinae</taxon>
        <taxon>Leersia</taxon>
    </lineage>
</organism>
<dbReference type="InterPro" id="IPR001480">
    <property type="entry name" value="Bulb-type_lectin_dom"/>
</dbReference>
<comment type="catalytic activity">
    <reaction evidence="4">
        <text>L-threonyl-[protein] + ATP = O-phospho-L-threonyl-[protein] + ADP + H(+)</text>
        <dbReference type="Rhea" id="RHEA:46608"/>
        <dbReference type="Rhea" id="RHEA-COMP:11060"/>
        <dbReference type="Rhea" id="RHEA-COMP:11605"/>
        <dbReference type="ChEBI" id="CHEBI:15378"/>
        <dbReference type="ChEBI" id="CHEBI:30013"/>
        <dbReference type="ChEBI" id="CHEBI:30616"/>
        <dbReference type="ChEBI" id="CHEBI:61977"/>
        <dbReference type="ChEBI" id="CHEBI:456216"/>
        <dbReference type="EC" id="2.7.11.1"/>
    </reaction>
</comment>
<dbReference type="EnsemblPlants" id="LPERR04G03310.1">
    <property type="protein sequence ID" value="LPERR04G03310.1"/>
    <property type="gene ID" value="LPERR04G03310"/>
</dbReference>
<evidence type="ECO:0000256" key="6">
    <source>
        <dbReference type="SAM" id="SignalP"/>
    </source>
</evidence>
<dbReference type="Gene3D" id="2.90.10.10">
    <property type="entry name" value="Bulb-type lectin domain"/>
    <property type="match status" value="1"/>
</dbReference>
<dbReference type="PANTHER" id="PTHR32444:SF77">
    <property type="entry name" value="OS05G0163500 PROTEIN"/>
    <property type="match status" value="1"/>
</dbReference>
<evidence type="ECO:0000256" key="5">
    <source>
        <dbReference type="ARBA" id="ARBA00048679"/>
    </source>
</evidence>
<dbReference type="SMART" id="SM00108">
    <property type="entry name" value="B_lectin"/>
    <property type="match status" value="1"/>
</dbReference>
<dbReference type="Proteomes" id="UP000032180">
    <property type="component" value="Chromosome 4"/>
</dbReference>
<dbReference type="SUPFAM" id="SSF51110">
    <property type="entry name" value="alpha-D-mannose-specific plant lectins"/>
    <property type="match status" value="1"/>
</dbReference>
<protein>
    <recommendedName>
        <fullName evidence="2">non-specific serine/threonine protein kinase</fullName>
        <ecNumber evidence="2">2.7.11.1</ecNumber>
    </recommendedName>
</protein>
<reference evidence="9" key="2">
    <citation type="submission" date="2013-12" db="EMBL/GenBank/DDBJ databases">
        <authorList>
            <person name="Yu Y."/>
            <person name="Lee S."/>
            <person name="de Baynast K."/>
            <person name="Wissotski M."/>
            <person name="Liu L."/>
            <person name="Talag J."/>
            <person name="Goicoechea J."/>
            <person name="Angelova A."/>
            <person name="Jetty R."/>
            <person name="Kudrna D."/>
            <person name="Golser W."/>
            <person name="Rivera L."/>
            <person name="Zhang J."/>
            <person name="Wing R."/>
        </authorList>
    </citation>
    <scope>NUCLEOTIDE SEQUENCE</scope>
</reference>
<evidence type="ECO:0000256" key="1">
    <source>
        <dbReference type="ARBA" id="ARBA00004479"/>
    </source>
</evidence>
<keyword evidence="9" id="KW-1185">Reference proteome</keyword>
<sequence length="211" mass="23401">MLPLFIMFGLLFSLQCNFPAFSATNGSALMTDQVLISGDKLISSNSKFALGFFRIGRSKSSDNTTLLNWYLGYGLTRSQSSQLDKPITDPIFKVSKVIVSRDGNIVILNNVTKSMIWSSQIENRQNTSRNTNASNPSNVWWQSFDHPTDVLLPGAKLGRNKVTGQKYSLISKKNSEDPAPGLYCMELDPSGSKQFNAKVCNSSMVYFSTEQ</sequence>
<dbReference type="PANTHER" id="PTHR32444">
    <property type="entry name" value="BULB-TYPE LECTIN DOMAIN-CONTAINING PROTEIN"/>
    <property type="match status" value="1"/>
</dbReference>
<dbReference type="HOGENOM" id="CLU_000288_116_0_1"/>
<evidence type="ECO:0000259" key="7">
    <source>
        <dbReference type="SMART" id="SM00108"/>
    </source>
</evidence>
<comment type="catalytic activity">
    <reaction evidence="5">
        <text>L-seryl-[protein] + ATP = O-phospho-L-seryl-[protein] + ADP + H(+)</text>
        <dbReference type="Rhea" id="RHEA:17989"/>
        <dbReference type="Rhea" id="RHEA-COMP:9863"/>
        <dbReference type="Rhea" id="RHEA-COMP:11604"/>
        <dbReference type="ChEBI" id="CHEBI:15378"/>
        <dbReference type="ChEBI" id="CHEBI:29999"/>
        <dbReference type="ChEBI" id="CHEBI:30616"/>
        <dbReference type="ChEBI" id="CHEBI:83421"/>
        <dbReference type="ChEBI" id="CHEBI:456216"/>
        <dbReference type="EC" id="2.7.11.1"/>
    </reaction>
</comment>